<protein>
    <submittedName>
        <fullName evidence="2">SMI1 / KNR4 family protein</fullName>
    </submittedName>
</protein>
<reference evidence="2 3" key="1">
    <citation type="submission" date="2019-02" db="EMBL/GenBank/DDBJ databases">
        <title>Deep-cultivation of Planctomycetes and their phenomic and genomic characterization uncovers novel biology.</title>
        <authorList>
            <person name="Wiegand S."/>
            <person name="Jogler M."/>
            <person name="Boedeker C."/>
            <person name="Pinto D."/>
            <person name="Vollmers J."/>
            <person name="Rivas-Marin E."/>
            <person name="Kohn T."/>
            <person name="Peeters S.H."/>
            <person name="Heuer A."/>
            <person name="Rast P."/>
            <person name="Oberbeckmann S."/>
            <person name="Bunk B."/>
            <person name="Jeske O."/>
            <person name="Meyerdierks A."/>
            <person name="Storesund J.E."/>
            <person name="Kallscheuer N."/>
            <person name="Luecker S."/>
            <person name="Lage O.M."/>
            <person name="Pohl T."/>
            <person name="Merkel B.J."/>
            <person name="Hornburger P."/>
            <person name="Mueller R.-W."/>
            <person name="Bruemmer F."/>
            <person name="Labrenz M."/>
            <person name="Spormann A.M."/>
            <person name="Op den Camp H."/>
            <person name="Overmann J."/>
            <person name="Amann R."/>
            <person name="Jetten M.S.M."/>
            <person name="Mascher T."/>
            <person name="Medema M.H."/>
            <person name="Devos D.P."/>
            <person name="Kaster A.-K."/>
            <person name="Ovreas L."/>
            <person name="Rohde M."/>
            <person name="Galperin M.Y."/>
            <person name="Jogler C."/>
        </authorList>
    </citation>
    <scope>NUCLEOTIDE SEQUENCE [LARGE SCALE GENOMIC DNA]</scope>
    <source>
        <strain evidence="2 3">Pan189</strain>
    </source>
</reference>
<dbReference type="SUPFAM" id="SSF160631">
    <property type="entry name" value="SMI1/KNR4-like"/>
    <property type="match status" value="1"/>
</dbReference>
<dbReference type="Proteomes" id="UP000317318">
    <property type="component" value="Chromosome"/>
</dbReference>
<dbReference type="EMBL" id="CP036268">
    <property type="protein sequence ID" value="QDT39341.1"/>
    <property type="molecule type" value="Genomic_DNA"/>
</dbReference>
<dbReference type="SMART" id="SM00860">
    <property type="entry name" value="SMI1_KNR4"/>
    <property type="match status" value="1"/>
</dbReference>
<dbReference type="AlphaFoldDB" id="A0A517R644"/>
<dbReference type="RefSeq" id="WP_145365486.1">
    <property type="nucleotide sequence ID" value="NZ_CP036268.1"/>
</dbReference>
<gene>
    <name evidence="2" type="ORF">Pan189_37470</name>
</gene>
<organism evidence="2 3">
    <name type="scientific">Stratiformator vulcanicus</name>
    <dbReference type="NCBI Taxonomy" id="2527980"/>
    <lineage>
        <taxon>Bacteria</taxon>
        <taxon>Pseudomonadati</taxon>
        <taxon>Planctomycetota</taxon>
        <taxon>Planctomycetia</taxon>
        <taxon>Planctomycetales</taxon>
        <taxon>Planctomycetaceae</taxon>
        <taxon>Stratiformator</taxon>
    </lineage>
</organism>
<dbReference type="InterPro" id="IPR037883">
    <property type="entry name" value="Knr4/Smi1-like_sf"/>
</dbReference>
<evidence type="ECO:0000313" key="3">
    <source>
        <dbReference type="Proteomes" id="UP000317318"/>
    </source>
</evidence>
<proteinExistence type="predicted"/>
<dbReference type="Pfam" id="PF09346">
    <property type="entry name" value="SMI1_KNR4"/>
    <property type="match status" value="1"/>
</dbReference>
<sequence length="158" mass="17710">MDEKSRSALDAKFAQLKSRFGSCYPTAEADEISAFEVKLSAELPPEFRYFLRLLGGGYCPDGIEISSEVEEIQDDAVTVFQSLNAESPSSRLGAFAADFEENKNIIQVLQFADTVGGERLVMDLRRKNYGHIFYSCPDGTWRQIADSFAQFIDQLELT</sequence>
<dbReference type="InterPro" id="IPR018958">
    <property type="entry name" value="Knr4/Smi1-like_dom"/>
</dbReference>
<keyword evidence="3" id="KW-1185">Reference proteome</keyword>
<dbReference type="OrthoDB" id="6637351at2"/>
<name>A0A517R644_9PLAN</name>
<dbReference type="KEGG" id="svp:Pan189_37470"/>
<evidence type="ECO:0000313" key="2">
    <source>
        <dbReference type="EMBL" id="QDT39341.1"/>
    </source>
</evidence>
<feature type="domain" description="Knr4/Smi1-like" evidence="1">
    <location>
        <begin position="26"/>
        <end position="154"/>
    </location>
</feature>
<accession>A0A517R644</accession>
<evidence type="ECO:0000259" key="1">
    <source>
        <dbReference type="SMART" id="SM00860"/>
    </source>
</evidence>
<dbReference type="Gene3D" id="3.40.1580.10">
    <property type="entry name" value="SMI1/KNR4-like"/>
    <property type="match status" value="1"/>
</dbReference>